<dbReference type="EMBL" id="PDCK01000043">
    <property type="protein sequence ID" value="PRQ33869.1"/>
    <property type="molecule type" value="Genomic_DNA"/>
</dbReference>
<dbReference type="Proteomes" id="UP000238479">
    <property type="component" value="Chromosome 5"/>
</dbReference>
<gene>
    <name evidence="1" type="ORF">RchiOBHm_Chr5g0062421</name>
</gene>
<keyword evidence="2" id="KW-1185">Reference proteome</keyword>
<protein>
    <submittedName>
        <fullName evidence="1">Uncharacterized protein</fullName>
    </submittedName>
</protein>
<organism evidence="1 2">
    <name type="scientific">Rosa chinensis</name>
    <name type="common">China rose</name>
    <dbReference type="NCBI Taxonomy" id="74649"/>
    <lineage>
        <taxon>Eukaryota</taxon>
        <taxon>Viridiplantae</taxon>
        <taxon>Streptophyta</taxon>
        <taxon>Embryophyta</taxon>
        <taxon>Tracheophyta</taxon>
        <taxon>Spermatophyta</taxon>
        <taxon>Magnoliopsida</taxon>
        <taxon>eudicotyledons</taxon>
        <taxon>Gunneridae</taxon>
        <taxon>Pentapetalae</taxon>
        <taxon>rosids</taxon>
        <taxon>fabids</taxon>
        <taxon>Rosales</taxon>
        <taxon>Rosaceae</taxon>
        <taxon>Rosoideae</taxon>
        <taxon>Rosoideae incertae sedis</taxon>
        <taxon>Rosa</taxon>
    </lineage>
</organism>
<name>A0A2P6QI72_ROSCH</name>
<evidence type="ECO:0000313" key="2">
    <source>
        <dbReference type="Proteomes" id="UP000238479"/>
    </source>
</evidence>
<accession>A0A2P6QI72</accession>
<dbReference type="Gramene" id="PRQ33869">
    <property type="protein sequence ID" value="PRQ33869"/>
    <property type="gene ID" value="RchiOBHm_Chr5g0062421"/>
</dbReference>
<sequence>MESLSPPLWINFRPRLTFFLPMCKMDKYFPHLSLLWKRWSTPFMSLQLLLSLLKLQCLLTLNLIPILRGIKAPVAGLMQPRAHHEAIIVELSGTGGGPDWKVSPTFG</sequence>
<comment type="caution">
    <text evidence="1">The sequence shown here is derived from an EMBL/GenBank/DDBJ whole genome shotgun (WGS) entry which is preliminary data.</text>
</comment>
<dbReference type="AlphaFoldDB" id="A0A2P6QI72"/>
<reference evidence="1 2" key="1">
    <citation type="journal article" date="2018" name="Nat. Genet.">
        <title>The Rosa genome provides new insights in the design of modern roses.</title>
        <authorList>
            <person name="Bendahmane M."/>
        </authorList>
    </citation>
    <scope>NUCLEOTIDE SEQUENCE [LARGE SCALE GENOMIC DNA]</scope>
    <source>
        <strain evidence="2">cv. Old Blush</strain>
    </source>
</reference>
<proteinExistence type="predicted"/>
<evidence type="ECO:0000313" key="1">
    <source>
        <dbReference type="EMBL" id="PRQ33869.1"/>
    </source>
</evidence>